<keyword evidence="3" id="KW-1185">Reference proteome</keyword>
<dbReference type="RefSeq" id="WP_217734589.1">
    <property type="nucleotide sequence ID" value="NZ_JAHSPR010000002.1"/>
</dbReference>
<dbReference type="EMBL" id="JAHSPR010000002">
    <property type="protein sequence ID" value="MBV4396345.1"/>
    <property type="molecule type" value="Genomic_DNA"/>
</dbReference>
<keyword evidence="1" id="KW-0732">Signal</keyword>
<evidence type="ECO:0000256" key="1">
    <source>
        <dbReference type="SAM" id="SignalP"/>
    </source>
</evidence>
<gene>
    <name evidence="2" type="ORF">KU392_03615</name>
</gene>
<feature type="signal peptide" evidence="1">
    <location>
        <begin position="1"/>
        <end position="31"/>
    </location>
</feature>
<reference evidence="2 3" key="1">
    <citation type="submission" date="2021-06" db="EMBL/GenBank/DDBJ databases">
        <authorList>
            <person name="Lu T."/>
            <person name="Wang Q."/>
            <person name="Han X."/>
        </authorList>
    </citation>
    <scope>NUCLEOTIDE SEQUENCE [LARGE SCALE GENOMIC DNA]</scope>
    <source>
        <strain evidence="2 3">LAM0050</strain>
    </source>
</reference>
<protein>
    <recommendedName>
        <fullName evidence="4">Outer membrane protein beta-barrel domain-containing protein</fullName>
    </recommendedName>
</protein>
<proteinExistence type="predicted"/>
<feature type="chain" id="PRO_5045762494" description="Outer membrane protein beta-barrel domain-containing protein" evidence="1">
    <location>
        <begin position="32"/>
        <end position="253"/>
    </location>
</feature>
<accession>A0ABS6NLC4</accession>
<evidence type="ECO:0008006" key="4">
    <source>
        <dbReference type="Google" id="ProtNLM"/>
    </source>
</evidence>
<organism evidence="2 3">
    <name type="scientific">Advenella alkanexedens</name>
    <dbReference type="NCBI Taxonomy" id="1481665"/>
    <lineage>
        <taxon>Bacteria</taxon>
        <taxon>Pseudomonadati</taxon>
        <taxon>Pseudomonadota</taxon>
        <taxon>Betaproteobacteria</taxon>
        <taxon>Burkholderiales</taxon>
        <taxon>Alcaligenaceae</taxon>
    </lineage>
</organism>
<name>A0ABS6NLC4_9BURK</name>
<dbReference type="Proteomes" id="UP000722165">
    <property type="component" value="Unassembled WGS sequence"/>
</dbReference>
<evidence type="ECO:0000313" key="3">
    <source>
        <dbReference type="Proteomes" id="UP000722165"/>
    </source>
</evidence>
<evidence type="ECO:0000313" key="2">
    <source>
        <dbReference type="EMBL" id="MBV4396345.1"/>
    </source>
</evidence>
<sequence>MFQSYLRRSRATLQAGMSALVCCLVSSAAFAQDTGWYGQITPYVWATGMGGHLKPFSGAPSISFERSFSDTLKDLDAAFFINGFARKDRFVVSADLLYASLSRKGEVFPDISAKGKLRMTALTLTGGYRVLDDSVVALDVMAGARAWRTRASVSVPVIGEHLSETKKFVDPIVALRANFTLSPDWSILAYGDIGGLGAGSELTKQVALSANYQVNENIYVSTGYRYLYLDYKQNGTRIDTKLTGPFLGLTWRF</sequence>
<comment type="caution">
    <text evidence="2">The sequence shown here is derived from an EMBL/GenBank/DDBJ whole genome shotgun (WGS) entry which is preliminary data.</text>
</comment>